<keyword evidence="7" id="KW-0472">Membrane</keyword>
<feature type="non-terminal residue" evidence="10">
    <location>
        <position position="324"/>
    </location>
</feature>
<keyword evidence="11" id="KW-1185">Reference proteome</keyword>
<evidence type="ECO:0000313" key="10">
    <source>
        <dbReference type="EMBL" id="CAH8357041.1"/>
    </source>
</evidence>
<dbReference type="InterPro" id="IPR024788">
    <property type="entry name" value="Malectin-like_Carb-bd_dom"/>
</dbReference>
<protein>
    <recommendedName>
        <fullName evidence="9">Malectin-like domain-containing protein</fullName>
    </recommendedName>
</protein>
<evidence type="ECO:0000256" key="7">
    <source>
        <dbReference type="ARBA" id="ARBA00023136"/>
    </source>
</evidence>
<keyword evidence="3" id="KW-0812">Transmembrane</keyword>
<dbReference type="PANTHER" id="PTHR45631:SF97">
    <property type="entry name" value="LEUCINE-RICH REPEAT PROTEIN KINASE FAMILY PROTEIN"/>
    <property type="match status" value="1"/>
</dbReference>
<organism evidence="10 11">
    <name type="scientific">Eruca vesicaria subsp. sativa</name>
    <name type="common">Garden rocket</name>
    <name type="synonym">Eruca sativa</name>
    <dbReference type="NCBI Taxonomy" id="29727"/>
    <lineage>
        <taxon>Eukaryota</taxon>
        <taxon>Viridiplantae</taxon>
        <taxon>Streptophyta</taxon>
        <taxon>Embryophyta</taxon>
        <taxon>Tracheophyta</taxon>
        <taxon>Spermatophyta</taxon>
        <taxon>Magnoliopsida</taxon>
        <taxon>eudicotyledons</taxon>
        <taxon>Gunneridae</taxon>
        <taxon>Pentapetalae</taxon>
        <taxon>rosids</taxon>
        <taxon>malvids</taxon>
        <taxon>Brassicales</taxon>
        <taxon>Brassicaceae</taxon>
        <taxon>Brassiceae</taxon>
        <taxon>Eruca</taxon>
    </lineage>
</organism>
<dbReference type="EMBL" id="CAKOAT010226265">
    <property type="protein sequence ID" value="CAH8357041.1"/>
    <property type="molecule type" value="Genomic_DNA"/>
</dbReference>
<reference evidence="10 11" key="1">
    <citation type="submission" date="2022-03" db="EMBL/GenBank/DDBJ databases">
        <authorList>
            <person name="Macdonald S."/>
            <person name="Ahmed S."/>
            <person name="Newling K."/>
        </authorList>
    </citation>
    <scope>NUCLEOTIDE SEQUENCE [LARGE SCALE GENOMIC DNA]</scope>
</reference>
<evidence type="ECO:0000256" key="5">
    <source>
        <dbReference type="ARBA" id="ARBA00022737"/>
    </source>
</evidence>
<gene>
    <name evidence="10" type="ORF">ERUC_LOCUS22796</name>
</gene>
<dbReference type="Proteomes" id="UP001642260">
    <property type="component" value="Unassembled WGS sequence"/>
</dbReference>
<dbReference type="FunFam" id="3.80.10.10:FF:000129">
    <property type="entry name" value="Leucine-rich repeat receptor-like kinase"/>
    <property type="match status" value="1"/>
</dbReference>
<dbReference type="InterPro" id="IPR001611">
    <property type="entry name" value="Leu-rich_rpt"/>
</dbReference>
<evidence type="ECO:0000256" key="3">
    <source>
        <dbReference type="ARBA" id="ARBA00022692"/>
    </source>
</evidence>
<keyword evidence="2" id="KW-0433">Leucine-rich repeat</keyword>
<evidence type="ECO:0000256" key="8">
    <source>
        <dbReference type="ARBA" id="ARBA00023170"/>
    </source>
</evidence>
<dbReference type="SUPFAM" id="SSF52058">
    <property type="entry name" value="L domain-like"/>
    <property type="match status" value="1"/>
</dbReference>
<keyword evidence="4" id="KW-0732">Signal</keyword>
<name>A0ABC8KEB2_ERUVS</name>
<evidence type="ECO:0000256" key="4">
    <source>
        <dbReference type="ARBA" id="ARBA00022729"/>
    </source>
</evidence>
<keyword evidence="8" id="KW-0675">Receptor</keyword>
<dbReference type="PANTHER" id="PTHR45631">
    <property type="entry name" value="OS07G0107800 PROTEIN-RELATED"/>
    <property type="match status" value="1"/>
</dbReference>
<dbReference type="InterPro" id="IPR032675">
    <property type="entry name" value="LRR_dom_sf"/>
</dbReference>
<evidence type="ECO:0000313" key="11">
    <source>
        <dbReference type="Proteomes" id="UP001642260"/>
    </source>
</evidence>
<dbReference type="GO" id="GO:0016020">
    <property type="term" value="C:membrane"/>
    <property type="evidence" value="ECO:0007669"/>
    <property type="project" value="UniProtKB-SubCell"/>
</dbReference>
<dbReference type="Gene3D" id="3.80.10.10">
    <property type="entry name" value="Ribonuclease Inhibitor"/>
    <property type="match status" value="1"/>
</dbReference>
<sequence>MAKPFFRYPDDVLDRMWDRYNWFETNVNTTLNVTSSNPFAVPDAVSRFGISPRNSSRPLYFYAYPQEKSGKVNVYFHFAEIQVLEANDIREFDILLDKTVIRKAYTPKVLQSETIYNLSPQKCRGTCYLDLVQTQRSTLPPLINAIEAFEVLEFSYTETNQNDVDAMKNIQAFYGLNMISWQGDPCVPEVLKWEGLKCSYTSKSIPPRIISLDLSSLGLKGAITPAFQNLTELQNLDLSNNSLTGGVPEFLAGMKSLLIIDLNWNNLTGPLPNAFHDREKNGQKLAYQGNPKLSADESCNNNNQNYILPVVASAASLLIITALF</sequence>
<comment type="subcellular location">
    <subcellularLocation>
        <location evidence="1">Membrane</location>
        <topology evidence="1">Single-pass membrane protein</topology>
    </subcellularLocation>
</comment>
<evidence type="ECO:0000259" key="9">
    <source>
        <dbReference type="Pfam" id="PF12819"/>
    </source>
</evidence>
<keyword evidence="6" id="KW-1133">Transmembrane helix</keyword>
<dbReference type="Pfam" id="PF13855">
    <property type="entry name" value="LRR_8"/>
    <property type="match status" value="1"/>
</dbReference>
<accession>A0ABC8KEB2</accession>
<keyword evidence="5" id="KW-0677">Repeat</keyword>
<dbReference type="Pfam" id="PF12819">
    <property type="entry name" value="Malectin_like"/>
    <property type="match status" value="1"/>
</dbReference>
<evidence type="ECO:0000256" key="6">
    <source>
        <dbReference type="ARBA" id="ARBA00022989"/>
    </source>
</evidence>
<evidence type="ECO:0000256" key="1">
    <source>
        <dbReference type="ARBA" id="ARBA00004167"/>
    </source>
</evidence>
<comment type="caution">
    <text evidence="10">The sequence shown here is derived from an EMBL/GenBank/DDBJ whole genome shotgun (WGS) entry which is preliminary data.</text>
</comment>
<evidence type="ECO:0000256" key="2">
    <source>
        <dbReference type="ARBA" id="ARBA00022614"/>
    </source>
</evidence>
<dbReference type="AlphaFoldDB" id="A0ABC8KEB2"/>
<proteinExistence type="predicted"/>
<feature type="domain" description="Malectin-like" evidence="9">
    <location>
        <begin position="6"/>
        <end position="151"/>
    </location>
</feature>